<evidence type="ECO:0000313" key="2">
    <source>
        <dbReference type="Proteomes" id="UP000199058"/>
    </source>
</evidence>
<sequence>MQVSKPFSQACENNKGPLLAVLQQVLPESTHRNSRVLELGSGTGQHAAFFAPRLPWLSWQPTDQAHYLPGCRLWIEEARAAGADNLQAPIVLDVLQPLWPELEIDAAYSANTAHIMHWPAVEAMFHGLGQRLPSQGLFCLYGPFRYQGQHTSDSNVRFDSYLRQQDPGMGIRDLDELEPLASAAGFQLIADHAMPANNRTLVWQRQPHLALTK</sequence>
<gene>
    <name evidence="1" type="ORF">SAMN05660443_0920</name>
</gene>
<dbReference type="EMBL" id="FOLH01000001">
    <property type="protein sequence ID" value="SFB91703.1"/>
    <property type="molecule type" value="Genomic_DNA"/>
</dbReference>
<proteinExistence type="predicted"/>
<dbReference type="AlphaFoldDB" id="A0A1I1F3G5"/>
<organism evidence="1 2">
    <name type="scientific">Marinospirillum celere</name>
    <dbReference type="NCBI Taxonomy" id="1122252"/>
    <lineage>
        <taxon>Bacteria</taxon>
        <taxon>Pseudomonadati</taxon>
        <taxon>Pseudomonadota</taxon>
        <taxon>Gammaproteobacteria</taxon>
        <taxon>Oceanospirillales</taxon>
        <taxon>Oceanospirillaceae</taxon>
        <taxon>Marinospirillum</taxon>
    </lineage>
</organism>
<dbReference type="SUPFAM" id="SSF53335">
    <property type="entry name" value="S-adenosyl-L-methionine-dependent methyltransferases"/>
    <property type="match status" value="1"/>
</dbReference>
<dbReference type="RefSeq" id="WP_091959772.1">
    <property type="nucleotide sequence ID" value="NZ_FOLH01000001.1"/>
</dbReference>
<dbReference type="InterPro" id="IPR029063">
    <property type="entry name" value="SAM-dependent_MTases_sf"/>
</dbReference>
<dbReference type="Pfam" id="PF06080">
    <property type="entry name" value="DUF938"/>
    <property type="match status" value="1"/>
</dbReference>
<dbReference type="Gene3D" id="3.40.50.150">
    <property type="entry name" value="Vaccinia Virus protein VP39"/>
    <property type="match status" value="1"/>
</dbReference>
<protein>
    <recommendedName>
        <fullName evidence="3">Methylase</fullName>
    </recommendedName>
</protein>
<dbReference type="Proteomes" id="UP000199058">
    <property type="component" value="Unassembled WGS sequence"/>
</dbReference>
<evidence type="ECO:0008006" key="3">
    <source>
        <dbReference type="Google" id="ProtNLM"/>
    </source>
</evidence>
<dbReference type="PANTHER" id="PTHR20974:SF0">
    <property type="entry name" value="UPF0585 PROTEIN CG18661"/>
    <property type="match status" value="1"/>
</dbReference>
<dbReference type="InterPro" id="IPR010342">
    <property type="entry name" value="DUF938"/>
</dbReference>
<dbReference type="PANTHER" id="PTHR20974">
    <property type="entry name" value="UPF0585 PROTEIN CG18661"/>
    <property type="match status" value="1"/>
</dbReference>
<accession>A0A1I1F3G5</accession>
<name>A0A1I1F3G5_9GAMM</name>
<dbReference type="OrthoDB" id="5563826at2"/>
<keyword evidence="2" id="KW-1185">Reference proteome</keyword>
<evidence type="ECO:0000313" key="1">
    <source>
        <dbReference type="EMBL" id="SFB91703.1"/>
    </source>
</evidence>
<dbReference type="STRING" id="1122252.SAMN05660443_0920"/>
<reference evidence="1 2" key="1">
    <citation type="submission" date="2016-10" db="EMBL/GenBank/DDBJ databases">
        <authorList>
            <person name="de Groot N.N."/>
        </authorList>
    </citation>
    <scope>NUCLEOTIDE SEQUENCE [LARGE SCALE GENOMIC DNA]</scope>
    <source>
        <strain evidence="1 2">DSM 18438</strain>
    </source>
</reference>